<dbReference type="EMBL" id="CAJEWN010002135">
    <property type="protein sequence ID" value="CAD2202108.1"/>
    <property type="molecule type" value="Genomic_DNA"/>
</dbReference>
<organism evidence="1 2">
    <name type="scientific">Meloidogyne enterolobii</name>
    <name type="common">Root-knot nematode worm</name>
    <name type="synonym">Meloidogyne mayaguensis</name>
    <dbReference type="NCBI Taxonomy" id="390850"/>
    <lineage>
        <taxon>Eukaryota</taxon>
        <taxon>Metazoa</taxon>
        <taxon>Ecdysozoa</taxon>
        <taxon>Nematoda</taxon>
        <taxon>Chromadorea</taxon>
        <taxon>Rhabditida</taxon>
        <taxon>Tylenchina</taxon>
        <taxon>Tylenchomorpha</taxon>
        <taxon>Tylenchoidea</taxon>
        <taxon>Meloidogynidae</taxon>
        <taxon>Meloidogyninae</taxon>
        <taxon>Meloidogyne</taxon>
    </lineage>
</organism>
<evidence type="ECO:0000313" key="2">
    <source>
        <dbReference type="Proteomes" id="UP000580250"/>
    </source>
</evidence>
<proteinExistence type="predicted"/>
<comment type="caution">
    <text evidence="1">The sequence shown here is derived from an EMBL/GenBank/DDBJ whole genome shotgun (WGS) entry which is preliminary data.</text>
</comment>
<gene>
    <name evidence="1" type="ORF">MENT_LOCUS55721</name>
</gene>
<name>A0A6V7XS55_MELEN</name>
<protein>
    <submittedName>
        <fullName evidence="1">Uncharacterized protein</fullName>
    </submittedName>
</protein>
<dbReference type="AlphaFoldDB" id="A0A6V7XS55"/>
<dbReference type="Proteomes" id="UP000580250">
    <property type="component" value="Unassembled WGS sequence"/>
</dbReference>
<accession>A0A6V7XS55</accession>
<sequence>MFHVLSNHMEHEITQDSHLLTHGYVLKNKDQRLEFLVKSLNMVTHKNAVQADAGEDGTLVVVAQAQ</sequence>
<reference evidence="1 2" key="1">
    <citation type="submission" date="2020-08" db="EMBL/GenBank/DDBJ databases">
        <authorList>
            <person name="Koutsovoulos G."/>
            <person name="Danchin GJ E."/>
        </authorList>
    </citation>
    <scope>NUCLEOTIDE SEQUENCE [LARGE SCALE GENOMIC DNA]</scope>
</reference>
<evidence type="ECO:0000313" key="1">
    <source>
        <dbReference type="EMBL" id="CAD2202108.1"/>
    </source>
</evidence>